<comment type="caution">
    <text evidence="1">The sequence shown here is derived from an EMBL/GenBank/DDBJ whole genome shotgun (WGS) entry which is preliminary data.</text>
</comment>
<dbReference type="PANTHER" id="PTHR21192:SF2">
    <property type="entry name" value="NADH DEHYDROGENASE [UBIQUINONE] 1 ALPHA SUBCOMPLEX ASSEMBLY FACTOR 3"/>
    <property type="match status" value="1"/>
</dbReference>
<gene>
    <name evidence="1" type="ORF">ACFSM5_06895</name>
</gene>
<dbReference type="RefSeq" id="WP_379875567.1">
    <property type="nucleotide sequence ID" value="NZ_JBHUIP010000004.1"/>
</dbReference>
<dbReference type="Proteomes" id="UP001597295">
    <property type="component" value="Unassembled WGS sequence"/>
</dbReference>
<protein>
    <submittedName>
        <fullName evidence="1">Mth938-like domain-containing protein</fullName>
    </submittedName>
</protein>
<proteinExistence type="predicted"/>
<dbReference type="Gene3D" id="3.40.1230.10">
    <property type="entry name" value="MTH938-like"/>
    <property type="match status" value="1"/>
</dbReference>
<keyword evidence="2" id="KW-1185">Reference proteome</keyword>
<reference evidence="2" key="1">
    <citation type="journal article" date="2019" name="Int. J. Syst. Evol. Microbiol.">
        <title>The Global Catalogue of Microorganisms (GCM) 10K type strain sequencing project: providing services to taxonomists for standard genome sequencing and annotation.</title>
        <authorList>
            <consortium name="The Broad Institute Genomics Platform"/>
            <consortium name="The Broad Institute Genome Sequencing Center for Infectious Disease"/>
            <person name="Wu L."/>
            <person name="Ma J."/>
        </authorList>
    </citation>
    <scope>NUCLEOTIDE SEQUENCE [LARGE SCALE GENOMIC DNA]</scope>
    <source>
        <strain evidence="2">CGMCC 1.19062</strain>
    </source>
</reference>
<evidence type="ECO:0000313" key="1">
    <source>
        <dbReference type="EMBL" id="MFD2262609.1"/>
    </source>
</evidence>
<dbReference type="InterPro" id="IPR036748">
    <property type="entry name" value="MTH938-like_sf"/>
</dbReference>
<sequence length="126" mass="13406">MDVTPVIPAGRQVIERYGEGRFKVTGQVWEGSILVRPTRTLSLAAKDFAGLDIDGLKPIFEADPEPLEILLIGCGPRMAMIPPTLRAAVKAMGPAIDAMDTGAASRTYNVLMSEGRRVAAALIAVT</sequence>
<dbReference type="PANTHER" id="PTHR21192">
    <property type="entry name" value="NUCLEAR PROTEIN E3-3"/>
    <property type="match status" value="1"/>
</dbReference>
<dbReference type="Pfam" id="PF04430">
    <property type="entry name" value="DUF498"/>
    <property type="match status" value="1"/>
</dbReference>
<evidence type="ECO:0000313" key="2">
    <source>
        <dbReference type="Proteomes" id="UP001597295"/>
    </source>
</evidence>
<dbReference type="InterPro" id="IPR007523">
    <property type="entry name" value="NDUFAF3/AAMDC"/>
</dbReference>
<dbReference type="CDD" id="cd00248">
    <property type="entry name" value="Mth938-like"/>
    <property type="match status" value="1"/>
</dbReference>
<accession>A0ABW5DNV2</accession>
<name>A0ABW5DNV2_9PROT</name>
<organism evidence="1 2">
    <name type="scientific">Lacibacterium aquatile</name>
    <dbReference type="NCBI Taxonomy" id="1168082"/>
    <lineage>
        <taxon>Bacteria</taxon>
        <taxon>Pseudomonadati</taxon>
        <taxon>Pseudomonadota</taxon>
        <taxon>Alphaproteobacteria</taxon>
        <taxon>Rhodospirillales</taxon>
        <taxon>Rhodospirillaceae</taxon>
    </lineage>
</organism>
<dbReference type="SUPFAM" id="SSF64076">
    <property type="entry name" value="MTH938-like"/>
    <property type="match status" value="1"/>
</dbReference>
<dbReference type="EMBL" id="JBHUIP010000004">
    <property type="protein sequence ID" value="MFD2262609.1"/>
    <property type="molecule type" value="Genomic_DNA"/>
</dbReference>